<keyword evidence="1" id="KW-0802">TPR repeat</keyword>
<dbReference type="Proteomes" id="UP000271087">
    <property type="component" value="Unassembled WGS sequence"/>
</dbReference>
<dbReference type="WBParaSite" id="nOo.2.0.1.t13135-RA">
    <property type="protein sequence ID" value="nOo.2.0.1.t13135-RA"/>
    <property type="gene ID" value="nOo.2.0.1.g13135"/>
</dbReference>
<evidence type="ECO:0000313" key="2">
    <source>
        <dbReference type="EMBL" id="VDN00568.1"/>
    </source>
</evidence>
<protein>
    <submittedName>
        <fullName evidence="4">TPR_REGION domain-containing protein</fullName>
    </submittedName>
</protein>
<gene>
    <name evidence="2" type="ORF">NOO_LOCUS13135</name>
</gene>
<sequence>NVRIIEMAKIESTATTAEAERYRFEGNEHFRSFRYHNAIKSYTRSLECHETSPVLANRAQAYLNIKQYVLYFDLFKLK</sequence>
<evidence type="ECO:0000313" key="3">
    <source>
        <dbReference type="Proteomes" id="UP000271087"/>
    </source>
</evidence>
<keyword evidence="3" id="KW-1185">Reference proteome</keyword>
<dbReference type="GO" id="GO:0101031">
    <property type="term" value="C:protein folding chaperone complex"/>
    <property type="evidence" value="ECO:0007669"/>
    <property type="project" value="TreeGrafter"/>
</dbReference>
<dbReference type="Gene3D" id="1.25.40.10">
    <property type="entry name" value="Tetratricopeptide repeat domain"/>
    <property type="match status" value="1"/>
</dbReference>
<accession>A0A182EY79</accession>
<dbReference type="PANTHER" id="PTHR46423:SF1">
    <property type="entry name" value="RNA POLYMERASE II-ASSOCIATED PROTEIN 3"/>
    <property type="match status" value="1"/>
</dbReference>
<dbReference type="SUPFAM" id="SSF48452">
    <property type="entry name" value="TPR-like"/>
    <property type="match status" value="1"/>
</dbReference>
<reference evidence="4" key="1">
    <citation type="submission" date="2016-06" db="UniProtKB">
        <authorList>
            <consortium name="WormBaseParasite"/>
        </authorList>
    </citation>
    <scope>IDENTIFICATION</scope>
</reference>
<dbReference type="OrthoDB" id="245563at2759"/>
<dbReference type="STRING" id="42157.A0A182EY79"/>
<evidence type="ECO:0000313" key="4">
    <source>
        <dbReference type="WBParaSite" id="nOo.2.0.1.t13135-RA"/>
    </source>
</evidence>
<evidence type="ECO:0000256" key="1">
    <source>
        <dbReference type="ARBA" id="ARBA00022803"/>
    </source>
</evidence>
<reference evidence="2 3" key="2">
    <citation type="submission" date="2018-08" db="EMBL/GenBank/DDBJ databases">
        <authorList>
            <person name="Laetsch R D."/>
            <person name="Stevens L."/>
            <person name="Kumar S."/>
            <person name="Blaxter L. M."/>
        </authorList>
    </citation>
    <scope>NUCLEOTIDE SEQUENCE [LARGE SCALE GENOMIC DNA]</scope>
</reference>
<dbReference type="EMBL" id="UYRW01013710">
    <property type="protein sequence ID" value="VDN00568.1"/>
    <property type="molecule type" value="Genomic_DNA"/>
</dbReference>
<organism evidence="4">
    <name type="scientific">Onchocerca ochengi</name>
    <name type="common">Filarial nematode worm</name>
    <dbReference type="NCBI Taxonomy" id="42157"/>
    <lineage>
        <taxon>Eukaryota</taxon>
        <taxon>Metazoa</taxon>
        <taxon>Ecdysozoa</taxon>
        <taxon>Nematoda</taxon>
        <taxon>Chromadorea</taxon>
        <taxon>Rhabditida</taxon>
        <taxon>Spirurina</taxon>
        <taxon>Spiruromorpha</taxon>
        <taxon>Filarioidea</taxon>
        <taxon>Onchocercidae</taxon>
        <taxon>Onchocerca</taxon>
    </lineage>
</organism>
<name>A0A182EY79_ONCOC</name>
<dbReference type="InterPro" id="IPR051966">
    <property type="entry name" value="RPAP3"/>
</dbReference>
<dbReference type="InterPro" id="IPR011990">
    <property type="entry name" value="TPR-like_helical_dom_sf"/>
</dbReference>
<dbReference type="PANTHER" id="PTHR46423">
    <property type="entry name" value="RNA POLYMERASE II-ASSOCIATED PROTEIN 3"/>
    <property type="match status" value="1"/>
</dbReference>
<proteinExistence type="predicted"/>
<dbReference type="AlphaFoldDB" id="A0A182EY79"/>